<dbReference type="SUPFAM" id="SSF48168">
    <property type="entry name" value="R1 subunit of ribonucleotide reductase, N-terminal domain"/>
    <property type="match status" value="1"/>
</dbReference>
<dbReference type="RefSeq" id="WP_106144023.1">
    <property type="nucleotide sequence ID" value="NZ_PVYX01000001.1"/>
</dbReference>
<dbReference type="Proteomes" id="UP000237640">
    <property type="component" value="Unassembled WGS sequence"/>
</dbReference>
<evidence type="ECO:0000256" key="4">
    <source>
        <dbReference type="ARBA" id="ARBA00022741"/>
    </source>
</evidence>
<comment type="catalytic activity">
    <reaction evidence="8 10">
        <text>a 2'-deoxyribonucleoside 5'-diphosphate + [thioredoxin]-disulfide + H2O = a ribonucleoside 5'-diphosphate + [thioredoxin]-dithiol</text>
        <dbReference type="Rhea" id="RHEA:23252"/>
        <dbReference type="Rhea" id="RHEA-COMP:10698"/>
        <dbReference type="Rhea" id="RHEA-COMP:10700"/>
        <dbReference type="ChEBI" id="CHEBI:15377"/>
        <dbReference type="ChEBI" id="CHEBI:29950"/>
        <dbReference type="ChEBI" id="CHEBI:50058"/>
        <dbReference type="ChEBI" id="CHEBI:57930"/>
        <dbReference type="ChEBI" id="CHEBI:73316"/>
        <dbReference type="EC" id="1.17.4.1"/>
    </reaction>
</comment>
<evidence type="ECO:0000256" key="1">
    <source>
        <dbReference type="ARBA" id="ARBA00010406"/>
    </source>
</evidence>
<dbReference type="EMBL" id="PVYX01000001">
    <property type="protein sequence ID" value="PRX57108.1"/>
    <property type="molecule type" value="Genomic_DNA"/>
</dbReference>
<evidence type="ECO:0000256" key="6">
    <source>
        <dbReference type="ARBA" id="ARBA00023002"/>
    </source>
</evidence>
<feature type="domain" description="ATP-cone" evidence="11">
    <location>
        <begin position="1"/>
        <end position="91"/>
    </location>
</feature>
<dbReference type="UniPathway" id="UPA00326"/>
<dbReference type="GO" id="GO:0004748">
    <property type="term" value="F:ribonucleoside-diphosphate reductase activity, thioredoxin disulfide as acceptor"/>
    <property type="evidence" value="ECO:0007669"/>
    <property type="project" value="UniProtKB-EC"/>
</dbReference>
<keyword evidence="4 9" id="KW-0547">Nucleotide-binding</keyword>
<dbReference type="InterPro" id="IPR013346">
    <property type="entry name" value="NrdE_NrdA_C"/>
</dbReference>
<protein>
    <recommendedName>
        <fullName evidence="2 10">Ribonucleoside-diphosphate reductase</fullName>
        <ecNumber evidence="2 10">1.17.4.1</ecNumber>
    </recommendedName>
</protein>
<dbReference type="PROSITE" id="PS51161">
    <property type="entry name" value="ATP_CONE"/>
    <property type="match status" value="1"/>
</dbReference>
<dbReference type="OrthoDB" id="9762933at2"/>
<dbReference type="PRINTS" id="PR01183">
    <property type="entry name" value="RIBORDTASEM1"/>
</dbReference>
<dbReference type="AlphaFoldDB" id="A0A2T0MHP8"/>
<dbReference type="PROSITE" id="PS00089">
    <property type="entry name" value="RIBORED_LARGE"/>
    <property type="match status" value="1"/>
</dbReference>
<dbReference type="InterPro" id="IPR005144">
    <property type="entry name" value="ATP-cone_dom"/>
</dbReference>
<evidence type="ECO:0000313" key="12">
    <source>
        <dbReference type="EMBL" id="PRX57108.1"/>
    </source>
</evidence>
<dbReference type="SUPFAM" id="SSF51998">
    <property type="entry name" value="PFL-like glycyl radical enzymes"/>
    <property type="match status" value="1"/>
</dbReference>
<evidence type="ECO:0000256" key="5">
    <source>
        <dbReference type="ARBA" id="ARBA00022840"/>
    </source>
</evidence>
<comment type="function">
    <text evidence="10">Provides the precursors necessary for DNA synthesis. Catalyzes the biosynthesis of deoxyribonucleotides from the corresponding ribonucleotides.</text>
</comment>
<organism evidence="12 13">
    <name type="scientific">Flagellimonas meridianipacifica</name>
    <dbReference type="NCBI Taxonomy" id="1080225"/>
    <lineage>
        <taxon>Bacteria</taxon>
        <taxon>Pseudomonadati</taxon>
        <taxon>Bacteroidota</taxon>
        <taxon>Flavobacteriia</taxon>
        <taxon>Flavobacteriales</taxon>
        <taxon>Flavobacteriaceae</taxon>
        <taxon>Flagellimonas</taxon>
    </lineage>
</organism>
<dbReference type="PANTHER" id="PTHR11573">
    <property type="entry name" value="RIBONUCLEOSIDE-DIPHOSPHATE REDUCTASE LARGE CHAIN"/>
    <property type="match status" value="1"/>
</dbReference>
<evidence type="ECO:0000256" key="9">
    <source>
        <dbReference type="PROSITE-ProRule" id="PRU00492"/>
    </source>
</evidence>
<keyword evidence="13" id="KW-1185">Reference proteome</keyword>
<dbReference type="InterPro" id="IPR008926">
    <property type="entry name" value="RNR_R1-su_N"/>
</dbReference>
<sequence length="825" mass="93504">MYVVKRDGRKEPMMFDKITARVRKLCYGLNGLVDPVKVAMRVIEGLYDGVTTSELDNLAAEIAATMTTTHPDYAKLAARISVSNLHKNTKKSFSETMKDLYEYVNPRTGKKAPLLSDEVYKVISENAETLDSTIIYNRDFGYDYFGFKTLERSYLLKLNGKIAERPQHMLMRVAVGIHLEDLDAAIETYELMSKKYFTHATPTLFNSGTPKPQMSSCFLLTMKDDSIDGIYDTLKQTAKISQSAGGIGLSIHNIRATGSYIAGTNGTSNGIVPMLRVFNDTARYVDQGGGKRKGSFAIYVEPWHADIFDFLDLKKNHGKEEMRARDLFYAMWIPDLFMKRVEADAEWTLMCPNECPDLFNTHSEDFDTLYLKYESEGKGRKTIKARELWEKILESQIETGTPYMLYKDAANRKSNQKNLGTIRSSNLCTEILEYTSPDEVAVCNLASIALPMFVKNGKFDHKELFKVTKRVTKNLNRVIDRNYYPVKEAENSNMRHRPIGLGVQGLADAFIMLRLPFTSDEAKQLNQDIFETLYFAAVTASMEQAKEEGPYSSYEGSPISKGEFQHNLWGIKDEELSGRWDWAKLRKDVLKNGVRNSLLVAPMPTASTSQILGNNECFEPYTSNIYTRRVLSGEFIVVNKHLLEDLVKLGLWNENLKQELMRANGSIQHIDVIPEDIKELYQTVWELSMKDIIDMSRQRGYFIDQSQSLNLFMENANYAKLTSMHFYAWKSGLKTGMYYLRTKAAVDAIKFTLDNTKKKEVPVSVAAEAEVTAATAKGAETIQVETTPVSQQEVDIQPMSPEEMKEMIARAKEGQADDDCLMCGS</sequence>
<dbReference type="GO" id="GO:0005524">
    <property type="term" value="F:ATP binding"/>
    <property type="evidence" value="ECO:0007669"/>
    <property type="project" value="UniProtKB-UniRule"/>
</dbReference>
<accession>A0A2T0MHP8</accession>
<dbReference type="Pfam" id="PF03477">
    <property type="entry name" value="ATP-cone"/>
    <property type="match status" value="1"/>
</dbReference>
<keyword evidence="6 10" id="KW-0560">Oxidoreductase</keyword>
<dbReference type="NCBIfam" id="TIGR02506">
    <property type="entry name" value="NrdE_NrdA"/>
    <property type="match status" value="1"/>
</dbReference>
<dbReference type="EC" id="1.17.4.1" evidence="2 10"/>
<evidence type="ECO:0000256" key="7">
    <source>
        <dbReference type="ARBA" id="ARBA00023116"/>
    </source>
</evidence>
<reference evidence="12 13" key="1">
    <citation type="submission" date="2018-03" db="EMBL/GenBank/DDBJ databases">
        <title>Genomic Encyclopedia of Archaeal and Bacterial Type Strains, Phase II (KMG-II): from individual species to whole genera.</title>
        <authorList>
            <person name="Goeker M."/>
        </authorList>
    </citation>
    <scope>NUCLEOTIDE SEQUENCE [LARGE SCALE GENOMIC DNA]</scope>
    <source>
        <strain evidence="12 13">DSM 25027</strain>
    </source>
</reference>
<keyword evidence="3" id="KW-0021">Allosteric enzyme</keyword>
<comment type="caution">
    <text evidence="12">The sequence shown here is derived from an EMBL/GenBank/DDBJ whole genome shotgun (WGS) entry which is preliminary data.</text>
</comment>
<dbReference type="Gene3D" id="3.20.70.20">
    <property type="match status" value="1"/>
</dbReference>
<dbReference type="PANTHER" id="PTHR11573:SF6">
    <property type="entry name" value="RIBONUCLEOSIDE-DIPHOSPHATE REDUCTASE LARGE SUBUNIT"/>
    <property type="match status" value="1"/>
</dbReference>
<evidence type="ECO:0000256" key="10">
    <source>
        <dbReference type="RuleBase" id="RU003410"/>
    </source>
</evidence>
<dbReference type="FunFam" id="3.20.70.20:FF:000010">
    <property type="entry name" value="Ribonucleoside-diphosphate reductase"/>
    <property type="match status" value="1"/>
</dbReference>
<evidence type="ECO:0000313" key="13">
    <source>
        <dbReference type="Proteomes" id="UP000237640"/>
    </source>
</evidence>
<evidence type="ECO:0000256" key="3">
    <source>
        <dbReference type="ARBA" id="ARBA00022533"/>
    </source>
</evidence>
<evidence type="ECO:0000259" key="11">
    <source>
        <dbReference type="PROSITE" id="PS51161"/>
    </source>
</evidence>
<dbReference type="GO" id="GO:0009263">
    <property type="term" value="P:deoxyribonucleotide biosynthetic process"/>
    <property type="evidence" value="ECO:0007669"/>
    <property type="project" value="UniProtKB-KW"/>
</dbReference>
<keyword evidence="7 10" id="KW-0215">Deoxyribonucleotide synthesis</keyword>
<dbReference type="GO" id="GO:0005971">
    <property type="term" value="C:ribonucleoside-diphosphate reductase complex"/>
    <property type="evidence" value="ECO:0007669"/>
    <property type="project" value="TreeGrafter"/>
</dbReference>
<dbReference type="Pfam" id="PF02867">
    <property type="entry name" value="Ribonuc_red_lgC"/>
    <property type="match status" value="1"/>
</dbReference>
<evidence type="ECO:0000256" key="8">
    <source>
        <dbReference type="ARBA" id="ARBA00047754"/>
    </source>
</evidence>
<keyword evidence="5 9" id="KW-0067">ATP-binding</keyword>
<evidence type="ECO:0000256" key="2">
    <source>
        <dbReference type="ARBA" id="ARBA00012274"/>
    </source>
</evidence>
<proteinExistence type="inferred from homology"/>
<comment type="similarity">
    <text evidence="1 10">Belongs to the ribonucleoside diphosphate reductase large chain family.</text>
</comment>
<dbReference type="Pfam" id="PF00317">
    <property type="entry name" value="Ribonuc_red_lgN"/>
    <property type="match status" value="1"/>
</dbReference>
<dbReference type="InterPro" id="IPR013509">
    <property type="entry name" value="RNR_lsu_N"/>
</dbReference>
<dbReference type="InterPro" id="IPR039718">
    <property type="entry name" value="Rrm1"/>
</dbReference>
<dbReference type="CDD" id="cd01679">
    <property type="entry name" value="RNR_I"/>
    <property type="match status" value="1"/>
</dbReference>
<name>A0A2T0MHP8_9FLAO</name>
<gene>
    <name evidence="12" type="ORF">CLV81_1109</name>
</gene>
<dbReference type="InterPro" id="IPR000788">
    <property type="entry name" value="RNR_lg_C"/>
</dbReference>